<dbReference type="GO" id="GO:0005385">
    <property type="term" value="F:zinc ion transmembrane transporter activity"/>
    <property type="evidence" value="ECO:0007669"/>
    <property type="project" value="TreeGrafter"/>
</dbReference>
<dbReference type="PANTHER" id="PTHR11562:SF17">
    <property type="entry name" value="RE54080P-RELATED"/>
    <property type="match status" value="1"/>
</dbReference>
<evidence type="ECO:0000259" key="7">
    <source>
        <dbReference type="Pfam" id="PF01545"/>
    </source>
</evidence>
<evidence type="ECO:0000256" key="2">
    <source>
        <dbReference type="ARBA" id="ARBA00022692"/>
    </source>
</evidence>
<dbReference type="InterPro" id="IPR050681">
    <property type="entry name" value="CDF/SLC30A"/>
</dbReference>
<sequence>MQSRMSDCCENKTCALDAMRDRQSGTLKIVLGINAVMFVIELVAGLMAGSIALLSDSLDNLGDAMTYGLSLYAVSRNSRTKAKVALFKGLLILTAGLFVLGQVAYRIAVPVIPLYETMGLVSLLALLANGTCLTLLWKHREEDINMSSVWECSRNDIASNLSVFVAAGGVWLTHSGWPDILIGLALALMFLESAVKVLRGAIAELRQPTA</sequence>
<feature type="transmembrane region" description="Helical" evidence="6">
    <location>
        <begin position="117"/>
        <end position="137"/>
    </location>
</feature>
<feature type="transmembrane region" description="Helical" evidence="6">
    <location>
        <begin position="157"/>
        <end position="174"/>
    </location>
</feature>
<keyword evidence="3" id="KW-0862">Zinc</keyword>
<evidence type="ECO:0000256" key="5">
    <source>
        <dbReference type="ARBA" id="ARBA00023136"/>
    </source>
</evidence>
<proteinExistence type="predicted"/>
<dbReference type="GO" id="GO:0005886">
    <property type="term" value="C:plasma membrane"/>
    <property type="evidence" value="ECO:0007669"/>
    <property type="project" value="TreeGrafter"/>
</dbReference>
<comment type="caution">
    <text evidence="8">The sequence shown here is derived from an EMBL/GenBank/DDBJ whole genome shotgun (WGS) entry which is preliminary data.</text>
</comment>
<accession>A0A916J1U1</accession>
<evidence type="ECO:0000313" key="8">
    <source>
        <dbReference type="EMBL" id="CAG4882449.1"/>
    </source>
</evidence>
<keyword evidence="3" id="KW-0864">Zinc transport</keyword>
<feature type="domain" description="Cation efflux protein transmembrane" evidence="7">
    <location>
        <begin position="28"/>
        <end position="205"/>
    </location>
</feature>
<feature type="transmembrane region" description="Helical" evidence="6">
    <location>
        <begin position="29"/>
        <end position="54"/>
    </location>
</feature>
<organism evidence="8 9">
    <name type="scientific">Georgfuchsia toluolica</name>
    <dbReference type="NCBI Taxonomy" id="424218"/>
    <lineage>
        <taxon>Bacteria</taxon>
        <taxon>Pseudomonadati</taxon>
        <taxon>Pseudomonadota</taxon>
        <taxon>Betaproteobacteria</taxon>
        <taxon>Nitrosomonadales</taxon>
        <taxon>Sterolibacteriaceae</taxon>
        <taxon>Georgfuchsia</taxon>
    </lineage>
</organism>
<dbReference type="AlphaFoldDB" id="A0A916J1U1"/>
<evidence type="ECO:0000256" key="3">
    <source>
        <dbReference type="ARBA" id="ARBA00022906"/>
    </source>
</evidence>
<evidence type="ECO:0000256" key="4">
    <source>
        <dbReference type="ARBA" id="ARBA00022989"/>
    </source>
</evidence>
<keyword evidence="2 6" id="KW-0812">Transmembrane</keyword>
<evidence type="ECO:0000313" key="9">
    <source>
        <dbReference type="Proteomes" id="UP000742786"/>
    </source>
</evidence>
<feature type="transmembrane region" description="Helical" evidence="6">
    <location>
        <begin position="85"/>
        <end position="105"/>
    </location>
</feature>
<keyword evidence="3" id="KW-0813">Transport</keyword>
<keyword evidence="5 6" id="KW-0472">Membrane</keyword>
<protein>
    <submittedName>
        <fullName evidence="8">Cation transporter</fullName>
    </submittedName>
</protein>
<dbReference type="EMBL" id="CAJQUM010000001">
    <property type="protein sequence ID" value="CAG4882449.1"/>
    <property type="molecule type" value="Genomic_DNA"/>
</dbReference>
<dbReference type="Gene3D" id="1.20.1510.10">
    <property type="entry name" value="Cation efflux protein transmembrane domain"/>
    <property type="match status" value="1"/>
</dbReference>
<evidence type="ECO:0000256" key="6">
    <source>
        <dbReference type="SAM" id="Phobius"/>
    </source>
</evidence>
<evidence type="ECO:0000256" key="1">
    <source>
        <dbReference type="ARBA" id="ARBA00004141"/>
    </source>
</evidence>
<dbReference type="SUPFAM" id="SSF161111">
    <property type="entry name" value="Cation efflux protein transmembrane domain-like"/>
    <property type="match status" value="1"/>
</dbReference>
<keyword evidence="4 6" id="KW-1133">Transmembrane helix</keyword>
<dbReference type="Proteomes" id="UP000742786">
    <property type="component" value="Unassembled WGS sequence"/>
</dbReference>
<keyword evidence="3" id="KW-0406">Ion transport</keyword>
<gene>
    <name evidence="8" type="ORF">GTOL_10331</name>
</gene>
<feature type="transmembrane region" description="Helical" evidence="6">
    <location>
        <begin position="180"/>
        <end position="198"/>
    </location>
</feature>
<keyword evidence="9" id="KW-1185">Reference proteome</keyword>
<dbReference type="InterPro" id="IPR027469">
    <property type="entry name" value="Cation_efflux_TMD_sf"/>
</dbReference>
<comment type="subcellular location">
    <subcellularLocation>
        <location evidence="1">Membrane</location>
        <topology evidence="1">Multi-pass membrane protein</topology>
    </subcellularLocation>
</comment>
<name>A0A916J1U1_9PROT</name>
<dbReference type="Pfam" id="PF01545">
    <property type="entry name" value="Cation_efflux"/>
    <property type="match status" value="1"/>
</dbReference>
<dbReference type="InterPro" id="IPR058533">
    <property type="entry name" value="Cation_efflux_TM"/>
</dbReference>
<reference evidence="8" key="1">
    <citation type="submission" date="2021-04" db="EMBL/GenBank/DDBJ databases">
        <authorList>
            <person name="Hornung B."/>
        </authorList>
    </citation>
    <scope>NUCLEOTIDE SEQUENCE</scope>
    <source>
        <strain evidence="8">G5G6</strain>
    </source>
</reference>
<dbReference type="PANTHER" id="PTHR11562">
    <property type="entry name" value="CATION EFFLUX PROTEIN/ ZINC TRANSPORTER"/>
    <property type="match status" value="1"/>
</dbReference>